<reference evidence="2" key="1">
    <citation type="submission" date="2018-05" db="EMBL/GenBank/DDBJ databases">
        <authorList>
            <person name="Lanie J.A."/>
            <person name="Ng W.-L."/>
            <person name="Kazmierczak K.M."/>
            <person name="Andrzejewski T.M."/>
            <person name="Davidsen T.M."/>
            <person name="Wayne K.J."/>
            <person name="Tettelin H."/>
            <person name="Glass J.I."/>
            <person name="Rusch D."/>
            <person name="Podicherti R."/>
            <person name="Tsui H.-C.T."/>
            <person name="Winkler M.E."/>
        </authorList>
    </citation>
    <scope>NUCLEOTIDE SEQUENCE</scope>
</reference>
<organism evidence="2">
    <name type="scientific">marine metagenome</name>
    <dbReference type="NCBI Taxonomy" id="408172"/>
    <lineage>
        <taxon>unclassified sequences</taxon>
        <taxon>metagenomes</taxon>
        <taxon>ecological metagenomes</taxon>
    </lineage>
</organism>
<dbReference type="AlphaFoldDB" id="A0A382W434"/>
<dbReference type="EMBL" id="UINC01156909">
    <property type="protein sequence ID" value="SVD53596.1"/>
    <property type="molecule type" value="Genomic_DNA"/>
</dbReference>
<gene>
    <name evidence="2" type="ORF">METZ01_LOCUS406450</name>
</gene>
<evidence type="ECO:0000313" key="2">
    <source>
        <dbReference type="EMBL" id="SVD53596.1"/>
    </source>
</evidence>
<feature type="region of interest" description="Disordered" evidence="1">
    <location>
        <begin position="62"/>
        <end position="87"/>
    </location>
</feature>
<evidence type="ECO:0000256" key="1">
    <source>
        <dbReference type="SAM" id="MobiDB-lite"/>
    </source>
</evidence>
<proteinExistence type="predicted"/>
<sequence length="200" mass="21980">MGTRTNTACSDKLEPGDEFVCEHCSQSSQAVLNDSILECMICLVRIQGYDLVDHDRVQLDEGGRMSGRGAPVRLGQRPSRTVIGNSHGRAGNGRTWNYLGRVDRGGNDGRPTPRKQDAIDLVWRHARTSAHRACSLELLDIGWPDRDRTSRSPLAVECPIWRAAHPHGVGSSAAACLHLAAEEMSFDSRFGYWAELCLPG</sequence>
<feature type="non-terminal residue" evidence="2">
    <location>
        <position position="200"/>
    </location>
</feature>
<accession>A0A382W434</accession>
<protein>
    <submittedName>
        <fullName evidence="2">Uncharacterized protein</fullName>
    </submittedName>
</protein>
<name>A0A382W434_9ZZZZ</name>